<sequence length="256" mass="27611">MNVVVMLKQTFDTEARITLDEKGRINREGVSLIINPYDEFAVEEGLRVKEKSKGEVTVVSVGEAQVQEALRQALAMGADKAILVSPDGMEVDEYVTATILAKVIGGLQYDIILAGWRAIDDGSAQVAARVAEILGLPMVNMVTRLEVGEGSVLATREIEGGSEVVEVPLPAVVTAQKGLNEPRYPTMKGIMQAKKKPMQKMTLQDLGLDAGQVVPKVRAVKYYLPPPRKPGRIIPGEAAEAAAALVRALREEAKII</sequence>
<proteinExistence type="inferred from homology"/>
<dbReference type="SMART" id="SM00893">
    <property type="entry name" value="ETF"/>
    <property type="match status" value="1"/>
</dbReference>
<keyword evidence="5" id="KW-1185">Reference proteome</keyword>
<dbReference type="InterPro" id="IPR014730">
    <property type="entry name" value="ETF_a/b_N"/>
</dbReference>
<comment type="caution">
    <text evidence="4">The sequence shown here is derived from an EMBL/GenBank/DDBJ whole genome shotgun (WGS) entry which is preliminary data.</text>
</comment>
<dbReference type="InterPro" id="IPR012255">
    <property type="entry name" value="ETF_b"/>
</dbReference>
<evidence type="ECO:0000256" key="2">
    <source>
        <dbReference type="ARBA" id="ARBA00049933"/>
    </source>
</evidence>
<dbReference type="InterPro" id="IPR014729">
    <property type="entry name" value="Rossmann-like_a/b/a_fold"/>
</dbReference>
<organism evidence="4 5">
    <name type="scientific">Desulfofundulus luciae</name>
    <dbReference type="NCBI Taxonomy" id="74702"/>
    <lineage>
        <taxon>Bacteria</taxon>
        <taxon>Bacillati</taxon>
        <taxon>Bacillota</taxon>
        <taxon>Clostridia</taxon>
        <taxon>Eubacteriales</taxon>
        <taxon>Peptococcaceae</taxon>
        <taxon>Desulfofundulus</taxon>
    </lineage>
</organism>
<evidence type="ECO:0000313" key="4">
    <source>
        <dbReference type="EMBL" id="MDQ0287026.1"/>
    </source>
</evidence>
<dbReference type="PROSITE" id="PS01065">
    <property type="entry name" value="ETF_BETA"/>
    <property type="match status" value="1"/>
</dbReference>
<evidence type="ECO:0000259" key="3">
    <source>
        <dbReference type="SMART" id="SM00893"/>
    </source>
</evidence>
<comment type="cofactor">
    <cofactor evidence="2">
        <name>AMP</name>
        <dbReference type="ChEBI" id="CHEBI:456215"/>
    </cofactor>
</comment>
<name>A0ABU0B2S7_9FIRM</name>
<dbReference type="InterPro" id="IPR000049">
    <property type="entry name" value="ET-Flavoprotein_bsu_CS"/>
</dbReference>
<dbReference type="SUPFAM" id="SSF52402">
    <property type="entry name" value="Adenine nucleotide alpha hydrolases-like"/>
    <property type="match status" value="1"/>
</dbReference>
<feature type="domain" description="Electron transfer flavoprotein alpha/beta-subunit N-terminal" evidence="3">
    <location>
        <begin position="22"/>
        <end position="210"/>
    </location>
</feature>
<accession>A0ABU0B2S7</accession>
<gene>
    <name evidence="4" type="ORF">J2Z49_002143</name>
</gene>
<dbReference type="RefSeq" id="WP_307402864.1">
    <property type="nucleotide sequence ID" value="NZ_JAUSUX010000017.1"/>
</dbReference>
<protein>
    <submittedName>
        <fullName evidence="4">Electron transfer flavoprotein beta subunit</fullName>
    </submittedName>
</protein>
<dbReference type="Pfam" id="PF01012">
    <property type="entry name" value="ETF"/>
    <property type="match status" value="1"/>
</dbReference>
<dbReference type="Proteomes" id="UP001225644">
    <property type="component" value="Unassembled WGS sequence"/>
</dbReference>
<dbReference type="EMBL" id="JAUSUX010000017">
    <property type="protein sequence ID" value="MDQ0287026.1"/>
    <property type="molecule type" value="Genomic_DNA"/>
</dbReference>
<dbReference type="PANTHER" id="PTHR21294">
    <property type="entry name" value="ELECTRON TRANSFER FLAVOPROTEIN BETA-SUBUNIT"/>
    <property type="match status" value="1"/>
</dbReference>
<dbReference type="PIRSF" id="PIRSF000090">
    <property type="entry name" value="Beta-ETF"/>
    <property type="match status" value="1"/>
</dbReference>
<comment type="similarity">
    <text evidence="1">Belongs to the ETF beta-subunit/FixA family.</text>
</comment>
<dbReference type="CDD" id="cd01714">
    <property type="entry name" value="ETF_beta"/>
    <property type="match status" value="1"/>
</dbReference>
<reference evidence="4 5" key="1">
    <citation type="submission" date="2023-07" db="EMBL/GenBank/DDBJ databases">
        <title>Genomic Encyclopedia of Type Strains, Phase IV (KMG-IV): sequencing the most valuable type-strain genomes for metagenomic binning, comparative biology and taxonomic classification.</title>
        <authorList>
            <person name="Goeker M."/>
        </authorList>
    </citation>
    <scope>NUCLEOTIDE SEQUENCE [LARGE SCALE GENOMIC DNA]</scope>
    <source>
        <strain evidence="4 5">DSM 12396</strain>
    </source>
</reference>
<dbReference type="Gene3D" id="3.40.50.620">
    <property type="entry name" value="HUPs"/>
    <property type="match status" value="1"/>
</dbReference>
<evidence type="ECO:0000313" key="5">
    <source>
        <dbReference type="Proteomes" id="UP001225644"/>
    </source>
</evidence>
<dbReference type="InterPro" id="IPR033948">
    <property type="entry name" value="ETF_beta_N"/>
</dbReference>
<evidence type="ECO:0000256" key="1">
    <source>
        <dbReference type="ARBA" id="ARBA00007557"/>
    </source>
</evidence>